<sequence length="168" mass="19398">MTKQSRRRRHLRKKHANAGRKTILNLPAEIRLEIYGHCSALSVLVLSNTCRTFQSEILSHPSIYKAARNYVPFFDPNLGFGKFTMGNVCKAADRSEYLLVLRMIGVNYADKYYAPPKTLPSYGCCQKCFEIVQFGDLIPRYNPKRTVEVGERYRLVCGACCYFRRRDV</sequence>
<protein>
    <recommendedName>
        <fullName evidence="1">F-box domain-containing protein</fullName>
    </recommendedName>
</protein>
<dbReference type="PROSITE" id="PS50181">
    <property type="entry name" value="FBOX"/>
    <property type="match status" value="1"/>
</dbReference>
<dbReference type="InterPro" id="IPR001810">
    <property type="entry name" value="F-box_dom"/>
</dbReference>
<organism evidence="2 3">
    <name type="scientific">Ascobolus immersus RN42</name>
    <dbReference type="NCBI Taxonomy" id="1160509"/>
    <lineage>
        <taxon>Eukaryota</taxon>
        <taxon>Fungi</taxon>
        <taxon>Dikarya</taxon>
        <taxon>Ascomycota</taxon>
        <taxon>Pezizomycotina</taxon>
        <taxon>Pezizomycetes</taxon>
        <taxon>Pezizales</taxon>
        <taxon>Ascobolaceae</taxon>
        <taxon>Ascobolus</taxon>
    </lineage>
</organism>
<reference evidence="2 3" key="1">
    <citation type="journal article" date="2018" name="Nat. Ecol. Evol.">
        <title>Pezizomycetes genomes reveal the molecular basis of ectomycorrhizal truffle lifestyle.</title>
        <authorList>
            <person name="Murat C."/>
            <person name="Payen T."/>
            <person name="Noel B."/>
            <person name="Kuo A."/>
            <person name="Morin E."/>
            <person name="Chen J."/>
            <person name="Kohler A."/>
            <person name="Krizsan K."/>
            <person name="Balestrini R."/>
            <person name="Da Silva C."/>
            <person name="Montanini B."/>
            <person name="Hainaut M."/>
            <person name="Levati E."/>
            <person name="Barry K.W."/>
            <person name="Belfiori B."/>
            <person name="Cichocki N."/>
            <person name="Clum A."/>
            <person name="Dockter R.B."/>
            <person name="Fauchery L."/>
            <person name="Guy J."/>
            <person name="Iotti M."/>
            <person name="Le Tacon F."/>
            <person name="Lindquist E.A."/>
            <person name="Lipzen A."/>
            <person name="Malagnac F."/>
            <person name="Mello A."/>
            <person name="Molinier V."/>
            <person name="Miyauchi S."/>
            <person name="Poulain J."/>
            <person name="Riccioni C."/>
            <person name="Rubini A."/>
            <person name="Sitrit Y."/>
            <person name="Splivallo R."/>
            <person name="Traeger S."/>
            <person name="Wang M."/>
            <person name="Zifcakova L."/>
            <person name="Wipf D."/>
            <person name="Zambonelli A."/>
            <person name="Paolocci F."/>
            <person name="Nowrousian M."/>
            <person name="Ottonello S."/>
            <person name="Baldrian P."/>
            <person name="Spatafora J.W."/>
            <person name="Henrissat B."/>
            <person name="Nagy L.G."/>
            <person name="Aury J.M."/>
            <person name="Wincker P."/>
            <person name="Grigoriev I.V."/>
            <person name="Bonfante P."/>
            <person name="Martin F.M."/>
        </authorList>
    </citation>
    <scope>NUCLEOTIDE SEQUENCE [LARGE SCALE GENOMIC DNA]</scope>
    <source>
        <strain evidence="2 3">RN42</strain>
    </source>
</reference>
<dbReference type="AlphaFoldDB" id="A0A3N4HYN0"/>
<name>A0A3N4HYN0_ASCIM</name>
<dbReference type="InterPro" id="IPR036047">
    <property type="entry name" value="F-box-like_dom_sf"/>
</dbReference>
<dbReference type="Proteomes" id="UP000275078">
    <property type="component" value="Unassembled WGS sequence"/>
</dbReference>
<accession>A0A3N4HYN0</accession>
<gene>
    <name evidence="2" type="ORF">BJ508DRAFT_328954</name>
</gene>
<evidence type="ECO:0000259" key="1">
    <source>
        <dbReference type="PROSITE" id="PS50181"/>
    </source>
</evidence>
<dbReference type="SUPFAM" id="SSF81383">
    <property type="entry name" value="F-box domain"/>
    <property type="match status" value="1"/>
</dbReference>
<evidence type="ECO:0000313" key="2">
    <source>
        <dbReference type="EMBL" id="RPA78789.1"/>
    </source>
</evidence>
<evidence type="ECO:0000313" key="3">
    <source>
        <dbReference type="Proteomes" id="UP000275078"/>
    </source>
</evidence>
<dbReference type="EMBL" id="ML119707">
    <property type="protein sequence ID" value="RPA78789.1"/>
    <property type="molecule type" value="Genomic_DNA"/>
</dbReference>
<keyword evidence="3" id="KW-1185">Reference proteome</keyword>
<dbReference type="Pfam" id="PF00646">
    <property type="entry name" value="F-box"/>
    <property type="match status" value="1"/>
</dbReference>
<feature type="domain" description="F-box" evidence="1">
    <location>
        <begin position="20"/>
        <end position="67"/>
    </location>
</feature>
<proteinExistence type="predicted"/>